<name>A0A1V1PEV4_9BACT</name>
<proteinExistence type="predicted"/>
<protein>
    <recommendedName>
        <fullName evidence="3">Response regulatory domain-containing protein</fullName>
    </recommendedName>
</protein>
<dbReference type="PANTHER" id="PTHR44591:SF3">
    <property type="entry name" value="RESPONSE REGULATORY DOMAIN-CONTAINING PROTEIN"/>
    <property type="match status" value="1"/>
</dbReference>
<evidence type="ECO:0000313" key="4">
    <source>
        <dbReference type="EMBL" id="ETR73340.1"/>
    </source>
</evidence>
<evidence type="ECO:0000256" key="1">
    <source>
        <dbReference type="ARBA" id="ARBA00022553"/>
    </source>
</evidence>
<evidence type="ECO:0000313" key="5">
    <source>
        <dbReference type="Proteomes" id="UP000189670"/>
    </source>
</evidence>
<dbReference type="AlphaFoldDB" id="A0A1V1PEV4"/>
<feature type="modified residue" description="4-aspartylphosphate" evidence="2">
    <location>
        <position position="24"/>
    </location>
</feature>
<keyword evidence="1 2" id="KW-0597">Phosphoprotein</keyword>
<dbReference type="Proteomes" id="UP000189670">
    <property type="component" value="Unassembled WGS sequence"/>
</dbReference>
<dbReference type="InterPro" id="IPR050595">
    <property type="entry name" value="Bact_response_regulator"/>
</dbReference>
<dbReference type="Gene3D" id="3.40.50.2300">
    <property type="match status" value="1"/>
</dbReference>
<evidence type="ECO:0000259" key="3">
    <source>
        <dbReference type="PROSITE" id="PS50110"/>
    </source>
</evidence>
<organism evidence="4 5">
    <name type="scientific">Candidatus Magnetoglobus multicellularis str. Araruama</name>
    <dbReference type="NCBI Taxonomy" id="890399"/>
    <lineage>
        <taxon>Bacteria</taxon>
        <taxon>Pseudomonadati</taxon>
        <taxon>Thermodesulfobacteriota</taxon>
        <taxon>Desulfobacteria</taxon>
        <taxon>Desulfobacterales</taxon>
        <taxon>Desulfobacteraceae</taxon>
        <taxon>Candidatus Magnetoglobus</taxon>
    </lineage>
</organism>
<reference evidence="5" key="1">
    <citation type="submission" date="2012-11" db="EMBL/GenBank/DDBJ databases">
        <authorList>
            <person name="Lucero-Rivera Y.E."/>
            <person name="Tovar-Ramirez D."/>
        </authorList>
    </citation>
    <scope>NUCLEOTIDE SEQUENCE [LARGE SCALE GENOMIC DNA]</scope>
    <source>
        <strain evidence="5">Araruama</strain>
    </source>
</reference>
<dbReference type="InterPro" id="IPR001789">
    <property type="entry name" value="Sig_transdc_resp-reg_receiver"/>
</dbReference>
<dbReference type="SUPFAM" id="SSF52172">
    <property type="entry name" value="CheY-like"/>
    <property type="match status" value="1"/>
</dbReference>
<dbReference type="PANTHER" id="PTHR44591">
    <property type="entry name" value="STRESS RESPONSE REGULATOR PROTEIN 1"/>
    <property type="match status" value="1"/>
</dbReference>
<comment type="caution">
    <text evidence="4">The sequence shown here is derived from an EMBL/GenBank/DDBJ whole genome shotgun (WGS) entry which is preliminary data.</text>
</comment>
<dbReference type="Pfam" id="PF00072">
    <property type="entry name" value="Response_reg"/>
    <property type="match status" value="1"/>
</dbReference>
<sequence length="94" mass="10409">MSGSLEVLEAFEANPQGYDLIITDMSMPNMTGDQLARELIAIRPDIPIIISTGFSEKINEKQSRQLGIKAFLMKPATKSEIIKTVRKVLDESKG</sequence>
<dbReference type="PROSITE" id="PS50110">
    <property type="entry name" value="RESPONSE_REGULATORY"/>
    <property type="match status" value="1"/>
</dbReference>
<evidence type="ECO:0000256" key="2">
    <source>
        <dbReference type="PROSITE-ProRule" id="PRU00169"/>
    </source>
</evidence>
<accession>A0A1V1PEV4</accession>
<dbReference type="GO" id="GO:0000160">
    <property type="term" value="P:phosphorelay signal transduction system"/>
    <property type="evidence" value="ECO:0007669"/>
    <property type="project" value="InterPro"/>
</dbReference>
<dbReference type="EMBL" id="ATBP01000070">
    <property type="protein sequence ID" value="ETR73340.1"/>
    <property type="molecule type" value="Genomic_DNA"/>
</dbReference>
<feature type="domain" description="Response regulatory" evidence="3">
    <location>
        <begin position="1"/>
        <end position="89"/>
    </location>
</feature>
<gene>
    <name evidence="4" type="ORF">OMM_06994</name>
</gene>
<dbReference type="InterPro" id="IPR011006">
    <property type="entry name" value="CheY-like_superfamily"/>
</dbReference>